<dbReference type="AlphaFoldDB" id="A0A1A8TEK1"/>
<keyword evidence="2" id="KW-1185">Reference proteome</keyword>
<dbReference type="STRING" id="1792290.MSP8886_02217"/>
<organism evidence="1 2">
    <name type="scientific">Marinomonas spartinae</name>
    <dbReference type="NCBI Taxonomy" id="1792290"/>
    <lineage>
        <taxon>Bacteria</taxon>
        <taxon>Pseudomonadati</taxon>
        <taxon>Pseudomonadota</taxon>
        <taxon>Gammaproteobacteria</taxon>
        <taxon>Oceanospirillales</taxon>
        <taxon>Oceanospirillaceae</taxon>
        <taxon>Marinomonas</taxon>
    </lineage>
</organism>
<sequence>MSPIEVRVEIKRVGHSVRGQIVEIGGASDIHTYGFTGSFKNLILTGEYENQDCAHIDRGSLSLMLRENGRSLEGFFSSYADGDHKMAPFKCVLKRQDRSANSERV</sequence>
<gene>
    <name evidence="1" type="ORF">MSP8886_02217</name>
</gene>
<evidence type="ECO:0000313" key="2">
    <source>
        <dbReference type="Proteomes" id="UP000092544"/>
    </source>
</evidence>
<dbReference type="Proteomes" id="UP000092544">
    <property type="component" value="Unassembled WGS sequence"/>
</dbReference>
<dbReference type="OrthoDB" id="7069060at2"/>
<proteinExistence type="predicted"/>
<name>A0A1A8TEK1_9GAMM</name>
<evidence type="ECO:0000313" key="1">
    <source>
        <dbReference type="EMBL" id="SBS31722.1"/>
    </source>
</evidence>
<dbReference type="RefSeq" id="WP_139063132.1">
    <property type="nucleotide sequence ID" value="NZ_FLOB01000004.1"/>
</dbReference>
<reference evidence="1 2" key="1">
    <citation type="submission" date="2016-06" db="EMBL/GenBank/DDBJ databases">
        <authorList>
            <person name="Kjaerup R.B."/>
            <person name="Dalgaard T.S."/>
            <person name="Juul-Madsen H.R."/>
        </authorList>
    </citation>
    <scope>NUCLEOTIDE SEQUENCE [LARGE SCALE GENOMIC DNA]</scope>
    <source>
        <strain evidence="1 2">CECT 8886</strain>
    </source>
</reference>
<accession>A0A1A8TEK1</accession>
<dbReference type="EMBL" id="FLOB01000004">
    <property type="protein sequence ID" value="SBS31722.1"/>
    <property type="molecule type" value="Genomic_DNA"/>
</dbReference>
<protein>
    <submittedName>
        <fullName evidence="1">Uncharacterized protein</fullName>
    </submittedName>
</protein>